<dbReference type="HAMAP" id="MF_00374">
    <property type="entry name" value="Ribosomal_uL29"/>
    <property type="match status" value="1"/>
</dbReference>
<organism evidence="6 7">
    <name type="scientific">Thermaurantimonas aggregans</name>
    <dbReference type="NCBI Taxonomy" id="2173829"/>
    <lineage>
        <taxon>Bacteria</taxon>
        <taxon>Pseudomonadati</taxon>
        <taxon>Bacteroidota</taxon>
        <taxon>Flavobacteriia</taxon>
        <taxon>Flavobacteriales</taxon>
        <taxon>Schleiferiaceae</taxon>
        <taxon>Thermaurantimonas</taxon>
    </lineage>
</organism>
<dbReference type="AlphaFoldDB" id="A0A401XN47"/>
<dbReference type="GO" id="GO:0006412">
    <property type="term" value="P:translation"/>
    <property type="evidence" value="ECO:0007669"/>
    <property type="project" value="UniProtKB-UniRule"/>
</dbReference>
<dbReference type="GO" id="GO:0005840">
    <property type="term" value="C:ribosome"/>
    <property type="evidence" value="ECO:0007669"/>
    <property type="project" value="UniProtKB-KW"/>
</dbReference>
<evidence type="ECO:0000313" key="6">
    <source>
        <dbReference type="EMBL" id="GCD78438.1"/>
    </source>
</evidence>
<keyword evidence="7" id="KW-1185">Reference proteome</keyword>
<name>A0A401XN47_9FLAO</name>
<dbReference type="SUPFAM" id="SSF46561">
    <property type="entry name" value="Ribosomal protein L29 (L29p)"/>
    <property type="match status" value="1"/>
</dbReference>
<dbReference type="OrthoDB" id="5296761at2"/>
<evidence type="ECO:0000256" key="5">
    <source>
        <dbReference type="HAMAP-Rule" id="MF_00374"/>
    </source>
</evidence>
<dbReference type="InterPro" id="IPR001854">
    <property type="entry name" value="Ribosomal_uL29"/>
</dbReference>
<evidence type="ECO:0000256" key="3">
    <source>
        <dbReference type="ARBA" id="ARBA00023274"/>
    </source>
</evidence>
<evidence type="ECO:0000256" key="1">
    <source>
        <dbReference type="ARBA" id="ARBA00009254"/>
    </source>
</evidence>
<accession>A0A401XN47</accession>
<dbReference type="GO" id="GO:0003735">
    <property type="term" value="F:structural constituent of ribosome"/>
    <property type="evidence" value="ECO:0007669"/>
    <property type="project" value="InterPro"/>
</dbReference>
<keyword evidence="3 5" id="KW-0687">Ribonucleoprotein</keyword>
<protein>
    <recommendedName>
        <fullName evidence="4 5">Large ribosomal subunit protein uL29</fullName>
    </recommendedName>
</protein>
<keyword evidence="2 5" id="KW-0689">Ribosomal protein</keyword>
<dbReference type="RefSeq" id="WP_124398495.1">
    <property type="nucleotide sequence ID" value="NZ_BHZE01000023.1"/>
</dbReference>
<dbReference type="Gene3D" id="1.10.287.310">
    <property type="match status" value="1"/>
</dbReference>
<dbReference type="CDD" id="cd00427">
    <property type="entry name" value="Ribosomal_L29_HIP"/>
    <property type="match status" value="1"/>
</dbReference>
<comment type="caution">
    <text evidence="6">The sequence shown here is derived from an EMBL/GenBank/DDBJ whole genome shotgun (WGS) entry which is preliminary data.</text>
</comment>
<dbReference type="Proteomes" id="UP000286715">
    <property type="component" value="Unassembled WGS sequence"/>
</dbReference>
<gene>
    <name evidence="5" type="primary">rpmC</name>
    <name evidence="6" type="ORF">JCM31826_19200</name>
</gene>
<sequence length="65" mass="7613">MKQSVVSQMTTEELKEQIFEMKKALEKLKATHAITPLENPMEIRNKRRSIARMLTELTKRNNQVA</sequence>
<evidence type="ECO:0000313" key="7">
    <source>
        <dbReference type="Proteomes" id="UP000286715"/>
    </source>
</evidence>
<reference evidence="6 7" key="1">
    <citation type="submission" date="2018-11" db="EMBL/GenBank/DDBJ databases">
        <title>Schleiferia aggregans sp. nov., a moderately thermophilic heterotrophic bacterium isolated from microbial mats at a terrestrial hot spring.</title>
        <authorList>
            <person name="Iino T."/>
            <person name="Ohkuma M."/>
            <person name="Haruta S."/>
        </authorList>
    </citation>
    <scope>NUCLEOTIDE SEQUENCE [LARGE SCALE GENOMIC DNA]</scope>
    <source>
        <strain evidence="6 7">LA</strain>
    </source>
</reference>
<dbReference type="NCBIfam" id="TIGR00012">
    <property type="entry name" value="L29"/>
    <property type="match status" value="1"/>
</dbReference>
<dbReference type="InterPro" id="IPR036049">
    <property type="entry name" value="Ribosomal_uL29_sf"/>
</dbReference>
<dbReference type="GO" id="GO:1990904">
    <property type="term" value="C:ribonucleoprotein complex"/>
    <property type="evidence" value="ECO:0007669"/>
    <property type="project" value="UniProtKB-KW"/>
</dbReference>
<evidence type="ECO:0000256" key="2">
    <source>
        <dbReference type="ARBA" id="ARBA00022980"/>
    </source>
</evidence>
<comment type="similarity">
    <text evidence="1 5">Belongs to the universal ribosomal protein uL29 family.</text>
</comment>
<dbReference type="Pfam" id="PF00831">
    <property type="entry name" value="Ribosomal_L29"/>
    <property type="match status" value="1"/>
</dbReference>
<evidence type="ECO:0000256" key="4">
    <source>
        <dbReference type="ARBA" id="ARBA00035204"/>
    </source>
</evidence>
<proteinExistence type="inferred from homology"/>
<dbReference type="EMBL" id="BHZE01000023">
    <property type="protein sequence ID" value="GCD78438.1"/>
    <property type="molecule type" value="Genomic_DNA"/>
</dbReference>